<gene>
    <name evidence="1" type="ORF">HPLM_LOCUS5641</name>
</gene>
<protein>
    <submittedName>
        <fullName evidence="3">AraC family transcriptional regulator</fullName>
    </submittedName>
</protein>
<evidence type="ECO:0000313" key="3">
    <source>
        <dbReference type="WBParaSite" id="HPLM_0000564901-mRNA-1"/>
    </source>
</evidence>
<dbReference type="AlphaFoldDB" id="A0A0N4W6H1"/>
<reference evidence="3" key="1">
    <citation type="submission" date="2017-02" db="UniProtKB">
        <authorList>
            <consortium name="WormBaseParasite"/>
        </authorList>
    </citation>
    <scope>IDENTIFICATION</scope>
</reference>
<evidence type="ECO:0000313" key="2">
    <source>
        <dbReference type="Proteomes" id="UP000268014"/>
    </source>
</evidence>
<organism evidence="3">
    <name type="scientific">Haemonchus placei</name>
    <name type="common">Barber's pole worm</name>
    <dbReference type="NCBI Taxonomy" id="6290"/>
    <lineage>
        <taxon>Eukaryota</taxon>
        <taxon>Metazoa</taxon>
        <taxon>Ecdysozoa</taxon>
        <taxon>Nematoda</taxon>
        <taxon>Chromadorea</taxon>
        <taxon>Rhabditida</taxon>
        <taxon>Rhabditina</taxon>
        <taxon>Rhabditomorpha</taxon>
        <taxon>Strongyloidea</taxon>
        <taxon>Trichostrongylidae</taxon>
        <taxon>Haemonchus</taxon>
    </lineage>
</organism>
<evidence type="ECO:0000313" key="1">
    <source>
        <dbReference type="EMBL" id="VDO26630.1"/>
    </source>
</evidence>
<name>A0A0N4W6H1_HAEPC</name>
<dbReference type="Proteomes" id="UP000268014">
    <property type="component" value="Unassembled WGS sequence"/>
</dbReference>
<accession>A0A0N4W6H1</accession>
<dbReference type="EMBL" id="UZAF01016369">
    <property type="protein sequence ID" value="VDO26630.1"/>
    <property type="molecule type" value="Genomic_DNA"/>
</dbReference>
<sequence>MSMACAQLCTSFDCINRLHNDFPREAERSKLEFGMRHSGYPT</sequence>
<reference evidence="1 2" key="2">
    <citation type="submission" date="2018-11" db="EMBL/GenBank/DDBJ databases">
        <authorList>
            <consortium name="Pathogen Informatics"/>
        </authorList>
    </citation>
    <scope>NUCLEOTIDE SEQUENCE [LARGE SCALE GENOMIC DNA]</scope>
    <source>
        <strain evidence="1 2">MHpl1</strain>
    </source>
</reference>
<dbReference type="WBParaSite" id="HPLM_0000564901-mRNA-1">
    <property type="protein sequence ID" value="HPLM_0000564901-mRNA-1"/>
    <property type="gene ID" value="HPLM_0000564901"/>
</dbReference>
<proteinExistence type="predicted"/>
<keyword evidence="2" id="KW-1185">Reference proteome</keyword>